<dbReference type="GO" id="GO:0003677">
    <property type="term" value="F:DNA binding"/>
    <property type="evidence" value="ECO:0007669"/>
    <property type="project" value="UniProtKB-KW"/>
</dbReference>
<dbReference type="InterPro" id="IPR015300">
    <property type="entry name" value="DNA-bd_pseudobarrel_sf"/>
</dbReference>
<comment type="function">
    <text evidence="8">Auxin response factors (ARFs) are transcriptional factors that bind specifically to the DNA sequence 5'-TGTCTC-3' found in the auxin-responsive promoter elements (AuxREs).</text>
</comment>
<name>A0AAV3NPD1_LITER</name>
<comment type="subunit">
    <text evidence="8">Homodimers and heterodimers.</text>
</comment>
<keyword evidence="6 8" id="KW-0539">Nucleus</keyword>
<dbReference type="GO" id="GO:0006355">
    <property type="term" value="P:regulation of DNA-templated transcription"/>
    <property type="evidence" value="ECO:0007669"/>
    <property type="project" value="InterPro"/>
</dbReference>
<evidence type="ECO:0000313" key="11">
    <source>
        <dbReference type="EMBL" id="GAA0141210.1"/>
    </source>
</evidence>
<keyword evidence="12" id="KW-1185">Reference proteome</keyword>
<dbReference type="FunFam" id="2.40.330.10:FF:000001">
    <property type="entry name" value="Auxin response factor"/>
    <property type="match status" value="1"/>
</dbReference>
<comment type="caution">
    <text evidence="11">The sequence shown here is derived from an EMBL/GenBank/DDBJ whole genome shotgun (WGS) entry which is preliminary data.</text>
</comment>
<evidence type="ECO:0000256" key="4">
    <source>
        <dbReference type="ARBA" id="ARBA00023125"/>
    </source>
</evidence>
<gene>
    <name evidence="11" type="ORF">LIER_35351</name>
</gene>
<dbReference type="InterPro" id="IPR003340">
    <property type="entry name" value="B3_DNA-bd"/>
</dbReference>
<dbReference type="Pfam" id="PF06507">
    <property type="entry name" value="ARF_AD"/>
    <property type="match status" value="1"/>
</dbReference>
<dbReference type="CDD" id="cd10017">
    <property type="entry name" value="B3_DNA"/>
    <property type="match status" value="1"/>
</dbReference>
<comment type="similarity">
    <text evidence="2 8">Belongs to the ARF family.</text>
</comment>
<dbReference type="PANTHER" id="PTHR31384:SF94">
    <property type="entry name" value="AUXIN RESPONSE FACTOR 17"/>
    <property type="match status" value="1"/>
</dbReference>
<feature type="domain" description="TF-B3" evidence="10">
    <location>
        <begin position="185"/>
        <end position="288"/>
    </location>
</feature>
<reference evidence="11 12" key="1">
    <citation type="submission" date="2024-01" db="EMBL/GenBank/DDBJ databases">
        <title>The complete chloroplast genome sequence of Lithospermum erythrorhizon: insights into the phylogenetic relationship among Boraginaceae species and the maternal lineages of purple gromwells.</title>
        <authorList>
            <person name="Okada T."/>
            <person name="Watanabe K."/>
        </authorList>
    </citation>
    <scope>NUCLEOTIDE SEQUENCE [LARGE SCALE GENOMIC DNA]</scope>
</reference>
<evidence type="ECO:0000313" key="12">
    <source>
        <dbReference type="Proteomes" id="UP001454036"/>
    </source>
</evidence>
<evidence type="ECO:0000256" key="9">
    <source>
        <dbReference type="SAM" id="MobiDB-lite"/>
    </source>
</evidence>
<evidence type="ECO:0000256" key="7">
    <source>
        <dbReference type="ARBA" id="ARBA00023294"/>
    </source>
</evidence>
<evidence type="ECO:0000259" key="10">
    <source>
        <dbReference type="PROSITE" id="PS50863"/>
    </source>
</evidence>
<dbReference type="AlphaFoldDB" id="A0AAV3NPD1"/>
<feature type="region of interest" description="Disordered" evidence="9">
    <location>
        <begin position="587"/>
        <end position="610"/>
    </location>
</feature>
<protein>
    <recommendedName>
        <fullName evidence="8">Auxin response factor</fullName>
    </recommendedName>
</protein>
<keyword evidence="3 8" id="KW-0805">Transcription regulation</keyword>
<accession>A0AAV3NPD1</accession>
<evidence type="ECO:0000256" key="5">
    <source>
        <dbReference type="ARBA" id="ARBA00023163"/>
    </source>
</evidence>
<dbReference type="InterPro" id="IPR044835">
    <property type="entry name" value="ARF_plant"/>
</dbReference>
<keyword evidence="5 8" id="KW-0804">Transcription</keyword>
<dbReference type="Proteomes" id="UP001454036">
    <property type="component" value="Unassembled WGS sequence"/>
</dbReference>
<dbReference type="PROSITE" id="PS50863">
    <property type="entry name" value="B3"/>
    <property type="match status" value="1"/>
</dbReference>
<dbReference type="Gene3D" id="2.40.330.10">
    <property type="entry name" value="DNA-binding pseudobarrel domain"/>
    <property type="match status" value="1"/>
</dbReference>
<proteinExistence type="inferred from homology"/>
<keyword evidence="4 8" id="KW-0238">DNA-binding</keyword>
<dbReference type="Pfam" id="PF02362">
    <property type="entry name" value="B3"/>
    <property type="match status" value="1"/>
</dbReference>
<evidence type="ECO:0000256" key="2">
    <source>
        <dbReference type="ARBA" id="ARBA00007853"/>
    </source>
</evidence>
<evidence type="ECO:0000256" key="8">
    <source>
        <dbReference type="RuleBase" id="RU004561"/>
    </source>
</evidence>
<dbReference type="GO" id="GO:0005634">
    <property type="term" value="C:nucleus"/>
    <property type="evidence" value="ECO:0007669"/>
    <property type="project" value="UniProtKB-SubCell"/>
</dbReference>
<dbReference type="SMART" id="SM01019">
    <property type="entry name" value="B3"/>
    <property type="match status" value="1"/>
</dbReference>
<dbReference type="InterPro" id="IPR010525">
    <property type="entry name" value="ARF_dom"/>
</dbReference>
<dbReference type="Gene3D" id="2.30.30.1040">
    <property type="match status" value="1"/>
</dbReference>
<sequence length="610" mass="65910">MQLNRSTSAPSSSASVADVSTAVWRAAAGSSVRVPTVGDRVYYFPQGHFEQCGGGGGGLSEAVLTSLRRSFFHCRVVSVRLLFHPVTDQPFACLHLMPASGGISFNYGGCGGVCSRFGDVFGSSGGGAAFNSGGGYSSSGNVFGSSGGGGGFNSGDVFGSSGGGGGFNSGGGDVDNVEEEEVVSFTKVLTPSDANNGGGFSVPRFCADSIFPRLDFEADPPVQTLVMRDVHGSSYTFRHIYRGTPRRHLLTTGWTKFVNSKMLVAGDSVVFMRKRRTGELYAGVRRALRGGDDDVEGVWKSPSMSVKIEKNKENDWTIKKGVNVESVLDALEKAVRGLVFEVVFYPRPGWSEFIVKAETVEKVIQECWTSGMRVKMPMETEDSTRTSWFQGTVSSATVPLTGPWRGSPWRILEINWDEPETLQHVNRVSPWQVEHVPSYVDIPFPPTKRFKAWEDSGFLPSGGELAFPMTGFSNSPKGPHTTLYSDHTFFPAGMQGARQNQECGTFFSKIQKNDICKMNSENIIGGSLPSDTLSTELNIGSLPSDTSSVDNSNSFNGMGMEGKQDCSSMTKVGRRSFQLFGKIIRMEKPVEDGGGNEECPSARRRQSDLT</sequence>
<evidence type="ECO:0000256" key="1">
    <source>
        <dbReference type="ARBA" id="ARBA00004123"/>
    </source>
</evidence>
<comment type="subcellular location">
    <subcellularLocation>
        <location evidence="1 8">Nucleus</location>
    </subcellularLocation>
</comment>
<evidence type="ECO:0000256" key="6">
    <source>
        <dbReference type="ARBA" id="ARBA00023242"/>
    </source>
</evidence>
<dbReference type="SUPFAM" id="SSF101936">
    <property type="entry name" value="DNA-binding pseudobarrel domain"/>
    <property type="match status" value="1"/>
</dbReference>
<dbReference type="GO" id="GO:0009734">
    <property type="term" value="P:auxin-activated signaling pathway"/>
    <property type="evidence" value="ECO:0007669"/>
    <property type="project" value="UniProtKB-KW"/>
</dbReference>
<evidence type="ECO:0000256" key="3">
    <source>
        <dbReference type="ARBA" id="ARBA00023015"/>
    </source>
</evidence>
<organism evidence="11 12">
    <name type="scientific">Lithospermum erythrorhizon</name>
    <name type="common">Purple gromwell</name>
    <name type="synonym">Lithospermum officinale var. erythrorhizon</name>
    <dbReference type="NCBI Taxonomy" id="34254"/>
    <lineage>
        <taxon>Eukaryota</taxon>
        <taxon>Viridiplantae</taxon>
        <taxon>Streptophyta</taxon>
        <taxon>Embryophyta</taxon>
        <taxon>Tracheophyta</taxon>
        <taxon>Spermatophyta</taxon>
        <taxon>Magnoliopsida</taxon>
        <taxon>eudicotyledons</taxon>
        <taxon>Gunneridae</taxon>
        <taxon>Pentapetalae</taxon>
        <taxon>asterids</taxon>
        <taxon>lamiids</taxon>
        <taxon>Boraginales</taxon>
        <taxon>Boraginaceae</taxon>
        <taxon>Boraginoideae</taxon>
        <taxon>Lithospermeae</taxon>
        <taxon>Lithospermum</taxon>
    </lineage>
</organism>
<keyword evidence="7 8" id="KW-0927">Auxin signaling pathway</keyword>
<dbReference type="EMBL" id="BAABME010015442">
    <property type="protein sequence ID" value="GAA0141210.1"/>
    <property type="molecule type" value="Genomic_DNA"/>
</dbReference>
<dbReference type="PANTHER" id="PTHR31384">
    <property type="entry name" value="AUXIN RESPONSE FACTOR 4-RELATED"/>
    <property type="match status" value="1"/>
</dbReference>